<keyword evidence="2 4" id="KW-0732">Signal</keyword>
<sequence length="138" mass="14949">MKMKKTVAAIAAGMITLGAMVSASAAGIGYVNSNALLQAHPKMQKAQLDMRNAAQKAQENFKKRAAGKSDQEKQQIANEIQRDLNQEEQSTMQPILSDIMKAIQRVRQQKGLDIVLEQGAVVDGGIDITSEVSQQLAK</sequence>
<evidence type="ECO:0000256" key="4">
    <source>
        <dbReference type="SAM" id="SignalP"/>
    </source>
</evidence>
<accession>A0A8D4UTI5</accession>
<name>A0A8D4UTI5_9FIRM</name>
<dbReference type="PANTHER" id="PTHR35089:SF1">
    <property type="entry name" value="CHAPERONE PROTEIN SKP"/>
    <property type="match status" value="1"/>
</dbReference>
<dbReference type="InterPro" id="IPR024930">
    <property type="entry name" value="Skp_dom_sf"/>
</dbReference>
<reference evidence="6" key="1">
    <citation type="submission" date="2019-05" db="EMBL/GenBank/DDBJ databases">
        <title>Complete genome sequencing of Dialister sp. strain 5BBH33.</title>
        <authorList>
            <person name="Sakamoto M."/>
            <person name="Murakami T."/>
            <person name="Mori H."/>
        </authorList>
    </citation>
    <scope>NUCLEOTIDE SEQUENCE [LARGE SCALE GENOMIC DNA]</scope>
    <source>
        <strain evidence="6">5BBH33</strain>
    </source>
</reference>
<evidence type="ECO:0000256" key="2">
    <source>
        <dbReference type="ARBA" id="ARBA00022729"/>
    </source>
</evidence>
<dbReference type="RefSeq" id="WP_108850003.1">
    <property type="nucleotide sequence ID" value="NZ_AP019697.1"/>
</dbReference>
<dbReference type="SMART" id="SM00935">
    <property type="entry name" value="OmpH"/>
    <property type="match status" value="1"/>
</dbReference>
<feature type="chain" id="PRO_5034710354" evidence="4">
    <location>
        <begin position="26"/>
        <end position="138"/>
    </location>
</feature>
<keyword evidence="6" id="KW-1185">Reference proteome</keyword>
<dbReference type="OrthoDB" id="1634308at2"/>
<evidence type="ECO:0000313" key="6">
    <source>
        <dbReference type="Proteomes" id="UP000320585"/>
    </source>
</evidence>
<dbReference type="SUPFAM" id="SSF111384">
    <property type="entry name" value="OmpH-like"/>
    <property type="match status" value="1"/>
</dbReference>
<proteinExistence type="inferred from homology"/>
<dbReference type="Pfam" id="PF03938">
    <property type="entry name" value="OmpH"/>
    <property type="match status" value="1"/>
</dbReference>
<organism evidence="5 6">
    <name type="scientific">Dialister hominis</name>
    <dbReference type="NCBI Taxonomy" id="2582419"/>
    <lineage>
        <taxon>Bacteria</taxon>
        <taxon>Bacillati</taxon>
        <taxon>Bacillota</taxon>
        <taxon>Negativicutes</taxon>
        <taxon>Veillonellales</taxon>
        <taxon>Veillonellaceae</taxon>
        <taxon>Dialister</taxon>
    </lineage>
</organism>
<dbReference type="GO" id="GO:0051082">
    <property type="term" value="F:unfolded protein binding"/>
    <property type="evidence" value="ECO:0007669"/>
    <property type="project" value="InterPro"/>
</dbReference>
<evidence type="ECO:0000256" key="3">
    <source>
        <dbReference type="SAM" id="MobiDB-lite"/>
    </source>
</evidence>
<dbReference type="AlphaFoldDB" id="A0A8D4UTI5"/>
<dbReference type="GeneID" id="92715570"/>
<dbReference type="Gene3D" id="3.30.910.20">
    <property type="entry name" value="Skp domain"/>
    <property type="match status" value="1"/>
</dbReference>
<comment type="similarity">
    <text evidence="1">Belongs to the Skp family.</text>
</comment>
<feature type="region of interest" description="Disordered" evidence="3">
    <location>
        <begin position="52"/>
        <end position="91"/>
    </location>
</feature>
<dbReference type="PANTHER" id="PTHR35089">
    <property type="entry name" value="CHAPERONE PROTEIN SKP"/>
    <property type="match status" value="1"/>
</dbReference>
<gene>
    <name evidence="5" type="ORF">Dia5BBH33_03440</name>
</gene>
<dbReference type="GO" id="GO:0050821">
    <property type="term" value="P:protein stabilization"/>
    <property type="evidence" value="ECO:0007669"/>
    <property type="project" value="TreeGrafter"/>
</dbReference>
<dbReference type="KEGG" id="dho:Dia5BBH33_03440"/>
<feature type="compositionally biased region" description="Basic and acidic residues" evidence="3">
    <location>
        <begin position="59"/>
        <end position="73"/>
    </location>
</feature>
<dbReference type="GO" id="GO:0005829">
    <property type="term" value="C:cytosol"/>
    <property type="evidence" value="ECO:0007669"/>
    <property type="project" value="TreeGrafter"/>
</dbReference>
<dbReference type="Proteomes" id="UP000320585">
    <property type="component" value="Chromosome"/>
</dbReference>
<protein>
    <submittedName>
        <fullName evidence="5">HlpA protein</fullName>
    </submittedName>
</protein>
<evidence type="ECO:0000313" key="5">
    <source>
        <dbReference type="EMBL" id="BBK24409.1"/>
    </source>
</evidence>
<feature type="signal peptide" evidence="4">
    <location>
        <begin position="1"/>
        <end position="25"/>
    </location>
</feature>
<dbReference type="InterPro" id="IPR005632">
    <property type="entry name" value="Chaperone_Skp"/>
</dbReference>
<evidence type="ECO:0000256" key="1">
    <source>
        <dbReference type="ARBA" id="ARBA00009091"/>
    </source>
</evidence>
<dbReference type="EMBL" id="AP019697">
    <property type="protein sequence ID" value="BBK24409.1"/>
    <property type="molecule type" value="Genomic_DNA"/>
</dbReference>